<name>A0A7Y0ENA9_9BIFI</name>
<organism evidence="2 3">
    <name type="scientific">Bifidobacterium oedipodis</name>
    <dbReference type="NCBI Taxonomy" id="2675322"/>
    <lineage>
        <taxon>Bacteria</taxon>
        <taxon>Bacillati</taxon>
        <taxon>Actinomycetota</taxon>
        <taxon>Actinomycetes</taxon>
        <taxon>Bifidobacteriales</taxon>
        <taxon>Bifidobacteriaceae</taxon>
        <taxon>Bifidobacterium</taxon>
    </lineage>
</organism>
<feature type="domain" description="Helix-turn-helix" evidence="1">
    <location>
        <begin position="18"/>
        <end position="67"/>
    </location>
</feature>
<evidence type="ECO:0000313" key="2">
    <source>
        <dbReference type="EMBL" id="NMM93425.1"/>
    </source>
</evidence>
<sequence length="86" mass="9755">MARSTRRINEVTEIPPTMTREEVMSALHISRSTFNRMVAEGELTAYWIGSHRKQVIDKRSVLQYFQEPANAVAISQRAGITHALAQ</sequence>
<dbReference type="NCBIfam" id="TIGR01764">
    <property type="entry name" value="excise"/>
    <property type="match status" value="1"/>
</dbReference>
<evidence type="ECO:0000313" key="3">
    <source>
        <dbReference type="Proteomes" id="UP000532194"/>
    </source>
</evidence>
<dbReference type="InterPro" id="IPR010093">
    <property type="entry name" value="SinI_DNA-bd"/>
</dbReference>
<dbReference type="Proteomes" id="UP000532194">
    <property type="component" value="Unassembled WGS sequence"/>
</dbReference>
<dbReference type="GO" id="GO:0003677">
    <property type="term" value="F:DNA binding"/>
    <property type="evidence" value="ECO:0007669"/>
    <property type="project" value="InterPro"/>
</dbReference>
<dbReference type="EMBL" id="JAAIII010000001">
    <property type="protein sequence ID" value="NMM93425.1"/>
    <property type="molecule type" value="Genomic_DNA"/>
</dbReference>
<comment type="caution">
    <text evidence="2">The sequence shown here is derived from an EMBL/GenBank/DDBJ whole genome shotgun (WGS) entry which is preliminary data.</text>
</comment>
<keyword evidence="3" id="KW-1185">Reference proteome</keyword>
<dbReference type="AlphaFoldDB" id="A0A7Y0ENA9"/>
<dbReference type="Pfam" id="PF12728">
    <property type="entry name" value="HTH_17"/>
    <property type="match status" value="1"/>
</dbReference>
<accession>A0A7Y0ENA9</accession>
<proteinExistence type="predicted"/>
<dbReference type="InterPro" id="IPR041657">
    <property type="entry name" value="HTH_17"/>
</dbReference>
<dbReference type="RefSeq" id="WP_169171436.1">
    <property type="nucleotide sequence ID" value="NZ_JAAIII010000001.1"/>
</dbReference>
<evidence type="ECO:0000259" key="1">
    <source>
        <dbReference type="Pfam" id="PF12728"/>
    </source>
</evidence>
<protein>
    <recommendedName>
        <fullName evidence="1">Helix-turn-helix domain-containing protein</fullName>
    </recommendedName>
</protein>
<gene>
    <name evidence="2" type="ORF">G1C95_0610</name>
</gene>
<reference evidence="2 3" key="1">
    <citation type="submission" date="2020-02" db="EMBL/GenBank/DDBJ databases">
        <title>Characterization of phylogenetic diversity of novel bifidobacterial species isolated in Czech ZOOs.</title>
        <authorList>
            <person name="Lugli G.A."/>
            <person name="Vera N.B."/>
            <person name="Ventura M."/>
        </authorList>
    </citation>
    <scope>NUCLEOTIDE SEQUENCE [LARGE SCALE GENOMIC DNA]</scope>
    <source>
        <strain evidence="2 3">DSM 109957</strain>
    </source>
</reference>